<dbReference type="Proteomes" id="UP001595729">
    <property type="component" value="Unassembled WGS sequence"/>
</dbReference>
<protein>
    <submittedName>
        <fullName evidence="1">Uncharacterized protein</fullName>
    </submittedName>
</protein>
<dbReference type="InterPro" id="IPR029063">
    <property type="entry name" value="SAM-dependent_MTases_sf"/>
</dbReference>
<reference evidence="2" key="1">
    <citation type="journal article" date="2019" name="Int. J. Syst. Evol. Microbiol.">
        <title>The Global Catalogue of Microorganisms (GCM) 10K type strain sequencing project: providing services to taxonomists for standard genome sequencing and annotation.</title>
        <authorList>
            <consortium name="The Broad Institute Genomics Platform"/>
            <consortium name="The Broad Institute Genome Sequencing Center for Infectious Disease"/>
            <person name="Wu L."/>
            <person name="Ma J."/>
        </authorList>
    </citation>
    <scope>NUCLEOTIDE SEQUENCE [LARGE SCALE GENOMIC DNA]</scope>
    <source>
        <strain evidence="2">KCTC 42501</strain>
    </source>
</reference>
<comment type="caution">
    <text evidence="1">The sequence shown here is derived from an EMBL/GenBank/DDBJ whole genome shotgun (WGS) entry which is preliminary data.</text>
</comment>
<proteinExistence type="predicted"/>
<dbReference type="Gene3D" id="3.40.50.150">
    <property type="entry name" value="Vaccinia Virus protein VP39"/>
    <property type="match status" value="1"/>
</dbReference>
<accession>A0ABV7W5P7</accession>
<evidence type="ECO:0000313" key="1">
    <source>
        <dbReference type="EMBL" id="MFC3685139.1"/>
    </source>
</evidence>
<name>A0ABV7W5P7_9BURK</name>
<gene>
    <name evidence="1" type="ORF">ACFOPI_16170</name>
</gene>
<keyword evidence="2" id="KW-1185">Reference proteome</keyword>
<organism evidence="1 2">
    <name type="scientific">Hydrogenophaga luteola</name>
    <dbReference type="NCBI Taxonomy" id="1591122"/>
    <lineage>
        <taxon>Bacteria</taxon>
        <taxon>Pseudomonadati</taxon>
        <taxon>Pseudomonadota</taxon>
        <taxon>Betaproteobacteria</taxon>
        <taxon>Burkholderiales</taxon>
        <taxon>Comamonadaceae</taxon>
        <taxon>Hydrogenophaga</taxon>
    </lineage>
</organism>
<dbReference type="RefSeq" id="WP_382175881.1">
    <property type="nucleotide sequence ID" value="NZ_JBHRXX010000007.1"/>
</dbReference>
<sequence>MLRLTVTSELTWTTDTRPAELQAFWDAAYPEIATAADKIRVLERHGYSPLGYFVLPETCWRDAYYRPLREGFADFLNRHGHSEAATAVVAEHEQEIAQYEANSTYFSYGVYVARRGAFTQTSRLSP</sequence>
<evidence type="ECO:0000313" key="2">
    <source>
        <dbReference type="Proteomes" id="UP001595729"/>
    </source>
</evidence>
<dbReference type="EMBL" id="JBHRXX010000007">
    <property type="protein sequence ID" value="MFC3685139.1"/>
    <property type="molecule type" value="Genomic_DNA"/>
</dbReference>